<dbReference type="PANTHER" id="PTHR30561">
    <property type="entry name" value="SMR FAMILY PROTON-DEPENDENT DRUG EFFLUX TRANSPORTER SUGE"/>
    <property type="match status" value="1"/>
</dbReference>
<dbReference type="AlphaFoldDB" id="A0A1C7DW88"/>
<evidence type="ECO:0000313" key="9">
    <source>
        <dbReference type="EMBL" id="ANU15558.1"/>
    </source>
</evidence>
<protein>
    <submittedName>
        <fullName evidence="9">QacE family quaternary ammonium compound efflux SMR transporter</fullName>
    </submittedName>
</protein>
<keyword evidence="5 8" id="KW-1133">Transmembrane helix</keyword>
<dbReference type="Gene3D" id="1.10.3730.20">
    <property type="match status" value="1"/>
</dbReference>
<evidence type="ECO:0000256" key="8">
    <source>
        <dbReference type="SAM" id="Phobius"/>
    </source>
</evidence>
<keyword evidence="10" id="KW-1185">Reference proteome</keyword>
<dbReference type="KEGG" id="phc:BBI08_15125"/>
<evidence type="ECO:0000256" key="2">
    <source>
        <dbReference type="ARBA" id="ARBA00022448"/>
    </source>
</evidence>
<accession>A0A1C7DW88</accession>
<dbReference type="Proteomes" id="UP000092687">
    <property type="component" value="Chromosome"/>
</dbReference>
<keyword evidence="3" id="KW-1003">Cell membrane</keyword>
<reference evidence="10" key="2">
    <citation type="submission" date="2016-10" db="EMBL/GenBank/DDBJ databases">
        <authorList>
            <person name="See-Too W.S."/>
        </authorList>
    </citation>
    <scope>NUCLEOTIDE SEQUENCE [LARGE SCALE GENOMIC DNA]</scope>
    <source>
        <strain evidence="10">DSM 24743</strain>
    </source>
</reference>
<feature type="transmembrane region" description="Helical" evidence="8">
    <location>
        <begin position="59"/>
        <end position="78"/>
    </location>
</feature>
<evidence type="ECO:0000256" key="1">
    <source>
        <dbReference type="ARBA" id="ARBA00004651"/>
    </source>
</evidence>
<sequence>MAWLILIVAGLFEVSFVTTMKLSEGFKKKRYTVLTVVFGALSFYLLSLALTTIALGTGYAVWTGIGAAGSVLVGMIFFNESRQLAKLFFLSCIIAGVAGLKIFGG</sequence>
<dbReference type="EMBL" id="CP016537">
    <property type="protein sequence ID" value="ANU15558.1"/>
    <property type="molecule type" value="Genomic_DNA"/>
</dbReference>
<dbReference type="OrthoDB" id="21828at2"/>
<evidence type="ECO:0000256" key="3">
    <source>
        <dbReference type="ARBA" id="ARBA00022475"/>
    </source>
</evidence>
<keyword evidence="2" id="KW-0813">Transport</keyword>
<proteinExistence type="inferred from homology"/>
<dbReference type="InterPro" id="IPR037185">
    <property type="entry name" value="EmrE-like"/>
</dbReference>
<name>A0A1C7DW88_9BACL</name>
<dbReference type="RefSeq" id="WP_040851146.1">
    <property type="nucleotide sequence ID" value="NZ_CP016537.2"/>
</dbReference>
<feature type="transmembrane region" description="Helical" evidence="8">
    <location>
        <begin position="84"/>
        <end position="103"/>
    </location>
</feature>
<organism evidence="9 10">
    <name type="scientific">Planococcus halocryophilus</name>
    <dbReference type="NCBI Taxonomy" id="1215089"/>
    <lineage>
        <taxon>Bacteria</taxon>
        <taxon>Bacillati</taxon>
        <taxon>Bacillota</taxon>
        <taxon>Bacilli</taxon>
        <taxon>Bacillales</taxon>
        <taxon>Caryophanaceae</taxon>
        <taxon>Planococcus</taxon>
    </lineage>
</organism>
<evidence type="ECO:0000256" key="5">
    <source>
        <dbReference type="ARBA" id="ARBA00022989"/>
    </source>
</evidence>
<reference evidence="10" key="1">
    <citation type="submission" date="2016-07" db="EMBL/GenBank/DDBJ databases">
        <authorList>
            <person name="See-Too W.S."/>
        </authorList>
    </citation>
    <scope>NUCLEOTIDE SEQUENCE [LARGE SCALE GENOMIC DNA]</scope>
    <source>
        <strain evidence="10">DSM 24743</strain>
    </source>
</reference>
<comment type="similarity">
    <text evidence="7">Belongs to the drug/metabolite transporter (DMT) superfamily. Small multidrug resistance (SMR) (TC 2.A.7.1) family.</text>
</comment>
<keyword evidence="4 7" id="KW-0812">Transmembrane</keyword>
<dbReference type="GO" id="GO:0005886">
    <property type="term" value="C:plasma membrane"/>
    <property type="evidence" value="ECO:0007669"/>
    <property type="project" value="UniProtKB-SubCell"/>
</dbReference>
<dbReference type="PANTHER" id="PTHR30561:SF0">
    <property type="entry name" value="GUANIDINIUM EXPORTER"/>
    <property type="match status" value="1"/>
</dbReference>
<evidence type="ECO:0000256" key="4">
    <source>
        <dbReference type="ARBA" id="ARBA00022692"/>
    </source>
</evidence>
<keyword evidence="6 8" id="KW-0472">Membrane</keyword>
<comment type="subcellular location">
    <subcellularLocation>
        <location evidence="1 7">Cell membrane</location>
        <topology evidence="1 7">Multi-pass membrane protein</topology>
    </subcellularLocation>
</comment>
<feature type="transmembrane region" description="Helical" evidence="8">
    <location>
        <begin position="32"/>
        <end position="52"/>
    </location>
</feature>
<dbReference type="FunFam" id="1.10.3730.20:FF:000001">
    <property type="entry name" value="Quaternary ammonium compound resistance transporter SugE"/>
    <property type="match status" value="1"/>
</dbReference>
<dbReference type="SUPFAM" id="SSF103481">
    <property type="entry name" value="Multidrug resistance efflux transporter EmrE"/>
    <property type="match status" value="1"/>
</dbReference>
<dbReference type="Pfam" id="PF00893">
    <property type="entry name" value="Multi_Drug_Res"/>
    <property type="match status" value="1"/>
</dbReference>
<dbReference type="InterPro" id="IPR045324">
    <property type="entry name" value="Small_multidrug_res"/>
</dbReference>
<evidence type="ECO:0000256" key="7">
    <source>
        <dbReference type="RuleBase" id="RU003942"/>
    </source>
</evidence>
<evidence type="ECO:0000256" key="6">
    <source>
        <dbReference type="ARBA" id="ARBA00023136"/>
    </source>
</evidence>
<dbReference type="STRING" id="1215089.BBI08_15125"/>
<dbReference type="InterPro" id="IPR000390">
    <property type="entry name" value="Small_drug/metabolite_transptr"/>
</dbReference>
<evidence type="ECO:0000313" key="10">
    <source>
        <dbReference type="Proteomes" id="UP000092687"/>
    </source>
</evidence>
<dbReference type="GO" id="GO:0022857">
    <property type="term" value="F:transmembrane transporter activity"/>
    <property type="evidence" value="ECO:0007669"/>
    <property type="project" value="InterPro"/>
</dbReference>
<gene>
    <name evidence="9" type="ORF">BBI08_15125</name>
</gene>